<dbReference type="AlphaFoldDB" id="M5PR59"/>
<accession>M5PR59</accession>
<evidence type="ECO:0000313" key="2">
    <source>
        <dbReference type="EMBL" id="EMG36614.1"/>
    </source>
</evidence>
<evidence type="ECO:0000256" key="1">
    <source>
        <dbReference type="SAM" id="MobiDB-lite"/>
    </source>
</evidence>
<gene>
    <name evidence="2" type="ORF">PCS_02626</name>
</gene>
<protein>
    <submittedName>
        <fullName evidence="2">Uncharacterized protein</fullName>
    </submittedName>
</protein>
<feature type="region of interest" description="Disordered" evidence="1">
    <location>
        <begin position="135"/>
        <end position="166"/>
    </location>
</feature>
<dbReference type="OrthoDB" id="5513890at2"/>
<proteinExistence type="predicted"/>
<sequence>MDIKAFMRAEFAPRESEVRIPELAAFFPEGSEPVFRVRGLSGPELAQVNEEGSKDFESLVQGLLSQDVADTVQALKRKYGVDGKLTPDFKKRLKMLELGSVEPRLDWQACIKLAQVLPVDFYNLTQIVTKLTGAGHVPGKVQPSGKTSPSEQASPSVISGGDSSTR</sequence>
<dbReference type="Proteomes" id="UP000011922">
    <property type="component" value="Unassembled WGS sequence"/>
</dbReference>
<dbReference type="RefSeq" id="WP_005987882.1">
    <property type="nucleotide sequence ID" value="NZ_AOSV01000029.1"/>
</dbReference>
<organism evidence="2 3">
    <name type="scientific">Desulfocurvibacter africanus PCS</name>
    <dbReference type="NCBI Taxonomy" id="1262666"/>
    <lineage>
        <taxon>Bacteria</taxon>
        <taxon>Pseudomonadati</taxon>
        <taxon>Thermodesulfobacteriota</taxon>
        <taxon>Desulfovibrionia</taxon>
        <taxon>Desulfovibrionales</taxon>
        <taxon>Desulfovibrionaceae</taxon>
        <taxon>Desulfocurvibacter</taxon>
    </lineage>
</organism>
<dbReference type="EMBL" id="AOSV01000029">
    <property type="protein sequence ID" value="EMG36614.1"/>
    <property type="molecule type" value="Genomic_DNA"/>
</dbReference>
<dbReference type="PATRIC" id="fig|1262666.3.peg.2666"/>
<reference evidence="2 3" key="1">
    <citation type="journal article" date="2013" name="Genome Announc.">
        <title>Draft Genome Sequence for Desulfovibrio africanus Strain PCS.</title>
        <authorList>
            <person name="Brown S.D."/>
            <person name="Utturkar S.M."/>
            <person name="Arkin A.P."/>
            <person name="Deutschbauer A.M."/>
            <person name="Elias D.A."/>
            <person name="Hazen T.C."/>
            <person name="Chakraborty R."/>
        </authorList>
    </citation>
    <scope>NUCLEOTIDE SEQUENCE [LARGE SCALE GENOMIC DNA]</scope>
    <source>
        <strain evidence="2 3">PCS</strain>
    </source>
</reference>
<comment type="caution">
    <text evidence="2">The sequence shown here is derived from an EMBL/GenBank/DDBJ whole genome shotgun (WGS) entry which is preliminary data.</text>
</comment>
<feature type="compositionally biased region" description="Polar residues" evidence="1">
    <location>
        <begin position="144"/>
        <end position="166"/>
    </location>
</feature>
<name>M5PR59_DESAF</name>
<evidence type="ECO:0000313" key="3">
    <source>
        <dbReference type="Proteomes" id="UP000011922"/>
    </source>
</evidence>